<dbReference type="AlphaFoldDB" id="T1JIT0"/>
<keyword evidence="2" id="KW-1185">Reference proteome</keyword>
<proteinExistence type="predicted"/>
<protein>
    <submittedName>
        <fullName evidence="1">Uncharacterized protein</fullName>
    </submittedName>
</protein>
<reference evidence="1" key="2">
    <citation type="submission" date="2015-02" db="UniProtKB">
        <authorList>
            <consortium name="EnsemblMetazoa"/>
        </authorList>
    </citation>
    <scope>IDENTIFICATION</scope>
</reference>
<dbReference type="EnsemblMetazoa" id="SMAR013761-RA">
    <property type="protein sequence ID" value="SMAR013761-PA"/>
    <property type="gene ID" value="SMAR013761"/>
</dbReference>
<sequence>MQLPKLSTVAGLKGSEGIELSEAVKLEIHIKVGIFRVDKTTRYITTSDSKGFWLFFPHCSNVLRGNSKYFSALKIFCSRKFSAGVSAKWELSMQGSFDIPFQSTVTSKM</sequence>
<dbReference type="Proteomes" id="UP000014500">
    <property type="component" value="Unassembled WGS sequence"/>
</dbReference>
<dbReference type="EMBL" id="JH431844">
    <property type="status" value="NOT_ANNOTATED_CDS"/>
    <property type="molecule type" value="Genomic_DNA"/>
</dbReference>
<name>T1JIT0_STRMM</name>
<organism evidence="1 2">
    <name type="scientific">Strigamia maritima</name>
    <name type="common">European centipede</name>
    <name type="synonym">Geophilus maritimus</name>
    <dbReference type="NCBI Taxonomy" id="126957"/>
    <lineage>
        <taxon>Eukaryota</taxon>
        <taxon>Metazoa</taxon>
        <taxon>Ecdysozoa</taxon>
        <taxon>Arthropoda</taxon>
        <taxon>Myriapoda</taxon>
        <taxon>Chilopoda</taxon>
        <taxon>Pleurostigmophora</taxon>
        <taxon>Geophilomorpha</taxon>
        <taxon>Linotaeniidae</taxon>
        <taxon>Strigamia</taxon>
    </lineage>
</organism>
<evidence type="ECO:0000313" key="1">
    <source>
        <dbReference type="EnsemblMetazoa" id="SMAR013761-PA"/>
    </source>
</evidence>
<accession>T1JIT0</accession>
<evidence type="ECO:0000313" key="2">
    <source>
        <dbReference type="Proteomes" id="UP000014500"/>
    </source>
</evidence>
<reference evidence="2" key="1">
    <citation type="submission" date="2011-05" db="EMBL/GenBank/DDBJ databases">
        <authorList>
            <person name="Richards S.R."/>
            <person name="Qu J."/>
            <person name="Jiang H."/>
            <person name="Jhangiani S.N."/>
            <person name="Agravi P."/>
            <person name="Goodspeed R."/>
            <person name="Gross S."/>
            <person name="Mandapat C."/>
            <person name="Jackson L."/>
            <person name="Mathew T."/>
            <person name="Pu L."/>
            <person name="Thornton R."/>
            <person name="Saada N."/>
            <person name="Wilczek-Boney K.B."/>
            <person name="Lee S."/>
            <person name="Kovar C."/>
            <person name="Wu Y."/>
            <person name="Scherer S.E."/>
            <person name="Worley K.C."/>
            <person name="Muzny D.M."/>
            <person name="Gibbs R."/>
        </authorList>
    </citation>
    <scope>NUCLEOTIDE SEQUENCE</scope>
    <source>
        <strain evidence="2">Brora</strain>
    </source>
</reference>
<dbReference type="HOGENOM" id="CLU_2187196_0_0_1"/>